<gene>
    <name evidence="3" type="ORF">F6V25_14475</name>
</gene>
<name>A0A7J4ZN73_9BACT</name>
<feature type="region of interest" description="Disordered" evidence="2">
    <location>
        <begin position="239"/>
        <end position="260"/>
    </location>
</feature>
<keyword evidence="4" id="KW-1185">Reference proteome</keyword>
<reference evidence="3 4" key="1">
    <citation type="submission" date="2019-09" db="EMBL/GenBank/DDBJ databases">
        <title>Geobacter sp. Red96, a novel strain isolated from paddy soil.</title>
        <authorList>
            <person name="Xu Z."/>
            <person name="Masuda Y."/>
            <person name="Itoh H."/>
            <person name="Senoo K."/>
        </authorList>
    </citation>
    <scope>NUCLEOTIDE SEQUENCE [LARGE SCALE GENOMIC DNA]</scope>
    <source>
        <strain evidence="3 4">Red96</strain>
    </source>
</reference>
<sequence length="506" mass="54228">MMRRAAICTAAALAVAAGSTSGYGIPEVSRFKMDCEASVRALAYQGYKCTCSGGQLDCGGKAAAKPLRPPSASQEAQMKSMIVGGIFQGLIANMSASQQGNSPALRSLMEQHDASVQAARQAEERRRTEEAEFQAERDRMLGTYKGLEGASSLGFKDSGGGLDFKTLDGGAETMAAAARQPFDTAGGGVKPVDAVAGGGGTSFFGDTMPEADLRLLADPENDPRVVDLRNAVTYTAGNLKEDGTKPVPRKEKKAKGEGEPIIEPPDCVALSRKLDSFLEQRTKFHKTILLAQNQVADWEATNRSALVNAAKDGIEYFTGGLLETLANRGKAAERLQEIYTRNASRMAAEGVDILALEAKIRRLQLLSSAGKAAEVASQVNDWQTFVKDGMSALLAQLNASNGEVREILADPKVGKYFQTESPELNTLLDISKIAAANRIFGKWVKNQLPIIGLTEISLKQLYNGSEWAASFYRLAKANDINGKVLESAKGLQKHIDDTRIALKACR</sequence>
<proteinExistence type="predicted"/>
<accession>A0A7J4ZN73</accession>
<evidence type="ECO:0000313" key="4">
    <source>
        <dbReference type="Proteomes" id="UP000420562"/>
    </source>
</evidence>
<evidence type="ECO:0000313" key="3">
    <source>
        <dbReference type="EMBL" id="KAB0664012.1"/>
    </source>
</evidence>
<evidence type="ECO:0000256" key="1">
    <source>
        <dbReference type="SAM" id="Coils"/>
    </source>
</evidence>
<organism evidence="3 4">
    <name type="scientific">Oryzomonas japonica</name>
    <dbReference type="NCBI Taxonomy" id="2603858"/>
    <lineage>
        <taxon>Bacteria</taxon>
        <taxon>Pseudomonadati</taxon>
        <taxon>Thermodesulfobacteriota</taxon>
        <taxon>Desulfuromonadia</taxon>
        <taxon>Geobacterales</taxon>
        <taxon>Geobacteraceae</taxon>
        <taxon>Oryzomonas</taxon>
    </lineage>
</organism>
<dbReference type="AlphaFoldDB" id="A0A7J4ZN73"/>
<dbReference type="RefSeq" id="WP_151129332.1">
    <property type="nucleotide sequence ID" value="NZ_VZQZ01000010.1"/>
</dbReference>
<feature type="coiled-coil region" evidence="1">
    <location>
        <begin position="105"/>
        <end position="139"/>
    </location>
</feature>
<dbReference type="Proteomes" id="UP000420562">
    <property type="component" value="Unassembled WGS sequence"/>
</dbReference>
<protein>
    <submittedName>
        <fullName evidence="3">Uncharacterized protein</fullName>
    </submittedName>
</protein>
<comment type="caution">
    <text evidence="3">The sequence shown here is derived from an EMBL/GenBank/DDBJ whole genome shotgun (WGS) entry which is preliminary data.</text>
</comment>
<keyword evidence="1" id="KW-0175">Coiled coil</keyword>
<evidence type="ECO:0000256" key="2">
    <source>
        <dbReference type="SAM" id="MobiDB-lite"/>
    </source>
</evidence>
<dbReference type="EMBL" id="VZQZ01000010">
    <property type="protein sequence ID" value="KAB0664012.1"/>
    <property type="molecule type" value="Genomic_DNA"/>
</dbReference>